<keyword evidence="2" id="KW-1185">Reference proteome</keyword>
<protein>
    <submittedName>
        <fullName evidence="1">Uncharacterized protein</fullName>
    </submittedName>
</protein>
<evidence type="ECO:0000313" key="1">
    <source>
        <dbReference type="EMBL" id="KAJ1197259.1"/>
    </source>
</evidence>
<dbReference type="Proteomes" id="UP001066276">
    <property type="component" value="Chromosome 2_1"/>
</dbReference>
<name>A0AAV7VAZ6_PLEWA</name>
<evidence type="ECO:0000313" key="2">
    <source>
        <dbReference type="Proteomes" id="UP001066276"/>
    </source>
</evidence>
<proteinExistence type="predicted"/>
<gene>
    <name evidence="1" type="ORF">NDU88_001121</name>
</gene>
<organism evidence="1 2">
    <name type="scientific">Pleurodeles waltl</name>
    <name type="common">Iberian ribbed newt</name>
    <dbReference type="NCBI Taxonomy" id="8319"/>
    <lineage>
        <taxon>Eukaryota</taxon>
        <taxon>Metazoa</taxon>
        <taxon>Chordata</taxon>
        <taxon>Craniata</taxon>
        <taxon>Vertebrata</taxon>
        <taxon>Euteleostomi</taxon>
        <taxon>Amphibia</taxon>
        <taxon>Batrachia</taxon>
        <taxon>Caudata</taxon>
        <taxon>Salamandroidea</taxon>
        <taxon>Salamandridae</taxon>
        <taxon>Pleurodelinae</taxon>
        <taxon>Pleurodeles</taxon>
    </lineage>
</organism>
<reference evidence="1" key="1">
    <citation type="journal article" date="2022" name="bioRxiv">
        <title>Sequencing and chromosome-scale assembly of the giantPleurodeles waltlgenome.</title>
        <authorList>
            <person name="Brown T."/>
            <person name="Elewa A."/>
            <person name="Iarovenko S."/>
            <person name="Subramanian E."/>
            <person name="Araus A.J."/>
            <person name="Petzold A."/>
            <person name="Susuki M."/>
            <person name="Suzuki K.-i.T."/>
            <person name="Hayashi T."/>
            <person name="Toyoda A."/>
            <person name="Oliveira C."/>
            <person name="Osipova E."/>
            <person name="Leigh N.D."/>
            <person name="Simon A."/>
            <person name="Yun M.H."/>
        </authorList>
    </citation>
    <scope>NUCLEOTIDE SEQUENCE</scope>
    <source>
        <strain evidence="1">20211129_DDA</strain>
        <tissue evidence="1">Liver</tissue>
    </source>
</reference>
<dbReference type="AlphaFoldDB" id="A0AAV7VAZ6"/>
<accession>A0AAV7VAZ6</accession>
<dbReference type="EMBL" id="JANPWB010000003">
    <property type="protein sequence ID" value="KAJ1197259.1"/>
    <property type="molecule type" value="Genomic_DNA"/>
</dbReference>
<comment type="caution">
    <text evidence="1">The sequence shown here is derived from an EMBL/GenBank/DDBJ whole genome shotgun (WGS) entry which is preliminary data.</text>
</comment>
<sequence>MKGLIFLPGKENPTPGRDWENLTALRHTDIKGKVLRSVETEGEAHERLLAPDAQIGKCRSDASEAVGTVMERSAREGSA</sequence>